<dbReference type="Proteomes" id="UP000199337">
    <property type="component" value="Unassembled WGS sequence"/>
</dbReference>
<keyword evidence="2" id="KW-1185">Reference proteome</keyword>
<proteinExistence type="predicted"/>
<dbReference type="EMBL" id="FOOX01000009">
    <property type="protein sequence ID" value="SFG77971.1"/>
    <property type="molecule type" value="Genomic_DNA"/>
</dbReference>
<organism evidence="1 2">
    <name type="scientific">Desulfotruncus arcticus DSM 17038</name>
    <dbReference type="NCBI Taxonomy" id="1121424"/>
    <lineage>
        <taxon>Bacteria</taxon>
        <taxon>Bacillati</taxon>
        <taxon>Bacillota</taxon>
        <taxon>Clostridia</taxon>
        <taxon>Eubacteriales</taxon>
        <taxon>Desulfallaceae</taxon>
        <taxon>Desulfotruncus</taxon>
    </lineage>
</organism>
<gene>
    <name evidence="1" type="ORF">SAMN05660649_02690</name>
</gene>
<evidence type="ECO:0000313" key="1">
    <source>
        <dbReference type="EMBL" id="SFG77971.1"/>
    </source>
</evidence>
<dbReference type="AlphaFoldDB" id="A0A1I2UTB2"/>
<name>A0A1I2UTB2_9FIRM</name>
<evidence type="ECO:0000313" key="2">
    <source>
        <dbReference type="Proteomes" id="UP000199337"/>
    </source>
</evidence>
<reference evidence="2" key="1">
    <citation type="submission" date="2016-10" db="EMBL/GenBank/DDBJ databases">
        <authorList>
            <person name="Varghese N."/>
            <person name="Submissions S."/>
        </authorList>
    </citation>
    <scope>NUCLEOTIDE SEQUENCE [LARGE SCALE GENOMIC DNA]</scope>
    <source>
        <strain evidence="2">DSM 17038</strain>
    </source>
</reference>
<protein>
    <submittedName>
        <fullName evidence="1">Beta-hydroxylase</fullName>
    </submittedName>
</protein>
<dbReference type="OrthoDB" id="1806878at2"/>
<dbReference type="RefSeq" id="WP_092471895.1">
    <property type="nucleotide sequence ID" value="NZ_FOOX01000009.1"/>
</dbReference>
<accession>A0A1I2UTB2</accession>
<sequence length="130" mass="15265">MIQVGNVWTYIFAPEINNKVTGKWIYEGSADFFREIAPQLDELANQGILNMAKFANKYNKCDPCPYIKNSVLCVYTLIPQEEQPRLAIQEKLGLWTEVYKTEKQTKMEWSPGGILYEKYIKYWRDKRGTL</sequence>